<keyword evidence="2" id="KW-0677">Repeat</keyword>
<name>A0AAD5JH11_ACENE</name>
<evidence type="ECO:0000313" key="6">
    <source>
        <dbReference type="Proteomes" id="UP001064489"/>
    </source>
</evidence>
<dbReference type="PANTHER" id="PTHR32099">
    <property type="entry name" value="CYSTEINE-RICH REPEAT SECRETORY PROTEIN"/>
    <property type="match status" value="1"/>
</dbReference>
<keyword evidence="1 3" id="KW-0732">Signal</keyword>
<reference evidence="5 6" key="1">
    <citation type="journal article" date="2022" name="Plant J.">
        <title>Strategies of tolerance reflected in two North American maple genomes.</title>
        <authorList>
            <person name="McEvoy S.L."/>
            <person name="Sezen U.U."/>
            <person name="Trouern-Trend A."/>
            <person name="McMahon S.M."/>
            <person name="Schaberg P.G."/>
            <person name="Yang J."/>
            <person name="Wegrzyn J.L."/>
            <person name="Swenson N.G."/>
        </authorList>
    </citation>
    <scope>NUCLEOTIDE SEQUENCE [LARGE SCALE GENOMIC DNA]</scope>
    <source>
        <strain evidence="5">91603</strain>
    </source>
</reference>
<dbReference type="PANTHER" id="PTHR32099:SF92">
    <property type="entry name" value="CYSTEINE-RICH RECEPTOR-LIKE PROTEIN KINASE 11"/>
    <property type="match status" value="1"/>
</dbReference>
<dbReference type="Pfam" id="PF01657">
    <property type="entry name" value="Stress-antifung"/>
    <property type="match status" value="1"/>
</dbReference>
<accession>A0AAD5JH11</accession>
<proteinExistence type="predicted"/>
<dbReference type="EMBL" id="JAJSOW010000002">
    <property type="protein sequence ID" value="KAI9198883.1"/>
    <property type="molecule type" value="Genomic_DNA"/>
</dbReference>
<evidence type="ECO:0000259" key="4">
    <source>
        <dbReference type="PROSITE" id="PS51473"/>
    </source>
</evidence>
<dbReference type="Proteomes" id="UP001064489">
    <property type="component" value="Chromosome 13"/>
</dbReference>
<dbReference type="Gene3D" id="3.30.430.20">
    <property type="entry name" value="Gnk2 domain, C-X8-C-X2-C motif"/>
    <property type="match status" value="1"/>
</dbReference>
<sequence length="102" mass="11101">MHNPAMSYQNLLFFFFLSYMLISIVLTAGDTCTDTGKCEICLGTGNFTASSTYGRNRDLIPSSLASKITEGFYNPTIGQDRDKVYALALCRGDSSGEDCSTV</sequence>
<keyword evidence="6" id="KW-1185">Reference proteome</keyword>
<dbReference type="InterPro" id="IPR038408">
    <property type="entry name" value="GNK2_sf"/>
</dbReference>
<gene>
    <name evidence="5" type="ORF">LWI28_023763</name>
</gene>
<dbReference type="PROSITE" id="PS51473">
    <property type="entry name" value="GNK2"/>
    <property type="match status" value="1"/>
</dbReference>
<evidence type="ECO:0000256" key="2">
    <source>
        <dbReference type="ARBA" id="ARBA00022737"/>
    </source>
</evidence>
<feature type="chain" id="PRO_5042166668" description="Gnk2-homologous domain-containing protein" evidence="3">
    <location>
        <begin position="28"/>
        <end position="102"/>
    </location>
</feature>
<evidence type="ECO:0000256" key="3">
    <source>
        <dbReference type="SAM" id="SignalP"/>
    </source>
</evidence>
<feature type="domain" description="Gnk2-homologous" evidence="4">
    <location>
        <begin position="35"/>
        <end position="102"/>
    </location>
</feature>
<evidence type="ECO:0000256" key="1">
    <source>
        <dbReference type="ARBA" id="ARBA00022729"/>
    </source>
</evidence>
<feature type="signal peptide" evidence="3">
    <location>
        <begin position="1"/>
        <end position="27"/>
    </location>
</feature>
<dbReference type="InterPro" id="IPR002902">
    <property type="entry name" value="GNK2"/>
</dbReference>
<dbReference type="CDD" id="cd23509">
    <property type="entry name" value="Gnk2-like"/>
    <property type="match status" value="1"/>
</dbReference>
<organism evidence="5 6">
    <name type="scientific">Acer negundo</name>
    <name type="common">Box elder</name>
    <dbReference type="NCBI Taxonomy" id="4023"/>
    <lineage>
        <taxon>Eukaryota</taxon>
        <taxon>Viridiplantae</taxon>
        <taxon>Streptophyta</taxon>
        <taxon>Embryophyta</taxon>
        <taxon>Tracheophyta</taxon>
        <taxon>Spermatophyta</taxon>
        <taxon>Magnoliopsida</taxon>
        <taxon>eudicotyledons</taxon>
        <taxon>Gunneridae</taxon>
        <taxon>Pentapetalae</taxon>
        <taxon>rosids</taxon>
        <taxon>malvids</taxon>
        <taxon>Sapindales</taxon>
        <taxon>Sapindaceae</taxon>
        <taxon>Hippocastanoideae</taxon>
        <taxon>Acereae</taxon>
        <taxon>Acer</taxon>
    </lineage>
</organism>
<evidence type="ECO:0000313" key="5">
    <source>
        <dbReference type="EMBL" id="KAI9198883.1"/>
    </source>
</evidence>
<comment type="caution">
    <text evidence="5">The sequence shown here is derived from an EMBL/GenBank/DDBJ whole genome shotgun (WGS) entry which is preliminary data.</text>
</comment>
<protein>
    <recommendedName>
        <fullName evidence="4">Gnk2-homologous domain-containing protein</fullName>
    </recommendedName>
</protein>
<dbReference type="AlphaFoldDB" id="A0AAD5JH11"/>